<dbReference type="Proteomes" id="UP000823775">
    <property type="component" value="Unassembled WGS sequence"/>
</dbReference>
<evidence type="ECO:0000313" key="1">
    <source>
        <dbReference type="EMBL" id="MCD7449035.1"/>
    </source>
</evidence>
<gene>
    <name evidence="1" type="ORF">HAX54_048472</name>
</gene>
<feature type="non-terminal residue" evidence="1">
    <location>
        <position position="63"/>
    </location>
</feature>
<sequence length="63" mass="7101">MAKVVNAQLESLQSLDFHISLVLYHDETTIIYLDGDVESNKEDPSSYYLAITTRNGKVLQSEP</sequence>
<accession>A0ABS8RQE2</accession>
<proteinExistence type="predicted"/>
<comment type="caution">
    <text evidence="1">The sequence shown here is derived from an EMBL/GenBank/DDBJ whole genome shotgun (WGS) entry which is preliminary data.</text>
</comment>
<keyword evidence="2" id="KW-1185">Reference proteome</keyword>
<protein>
    <submittedName>
        <fullName evidence="1">Uncharacterized protein</fullName>
    </submittedName>
</protein>
<evidence type="ECO:0000313" key="2">
    <source>
        <dbReference type="Proteomes" id="UP000823775"/>
    </source>
</evidence>
<dbReference type="EMBL" id="JACEIK010000080">
    <property type="protein sequence ID" value="MCD7449035.1"/>
    <property type="molecule type" value="Genomic_DNA"/>
</dbReference>
<name>A0ABS8RQE2_DATST</name>
<organism evidence="1 2">
    <name type="scientific">Datura stramonium</name>
    <name type="common">Jimsonweed</name>
    <name type="synonym">Common thornapple</name>
    <dbReference type="NCBI Taxonomy" id="4076"/>
    <lineage>
        <taxon>Eukaryota</taxon>
        <taxon>Viridiplantae</taxon>
        <taxon>Streptophyta</taxon>
        <taxon>Embryophyta</taxon>
        <taxon>Tracheophyta</taxon>
        <taxon>Spermatophyta</taxon>
        <taxon>Magnoliopsida</taxon>
        <taxon>eudicotyledons</taxon>
        <taxon>Gunneridae</taxon>
        <taxon>Pentapetalae</taxon>
        <taxon>asterids</taxon>
        <taxon>lamiids</taxon>
        <taxon>Solanales</taxon>
        <taxon>Solanaceae</taxon>
        <taxon>Solanoideae</taxon>
        <taxon>Datureae</taxon>
        <taxon>Datura</taxon>
    </lineage>
</organism>
<reference evidence="1 2" key="1">
    <citation type="journal article" date="2021" name="BMC Genomics">
        <title>Datura genome reveals duplications of psychoactive alkaloid biosynthetic genes and high mutation rate following tissue culture.</title>
        <authorList>
            <person name="Rajewski A."/>
            <person name="Carter-House D."/>
            <person name="Stajich J."/>
            <person name="Litt A."/>
        </authorList>
    </citation>
    <scope>NUCLEOTIDE SEQUENCE [LARGE SCALE GENOMIC DNA]</scope>
    <source>
        <strain evidence="1">AR-01</strain>
    </source>
</reference>